<reference evidence="4" key="2">
    <citation type="journal article" date="2014" name="ISME J.">
        <title>Microbial stratification in low pH oxic and suboxic macroscopic growths along an acid mine drainage.</title>
        <authorList>
            <person name="Mendez-Garcia C."/>
            <person name="Mesa V."/>
            <person name="Sprenger R.R."/>
            <person name="Richter M."/>
            <person name="Diez M.S."/>
            <person name="Solano J."/>
            <person name="Bargiela R."/>
            <person name="Golyshina O.V."/>
            <person name="Manteca A."/>
            <person name="Ramos J.L."/>
            <person name="Gallego J.R."/>
            <person name="Llorente I."/>
            <person name="Martins Dos Santos V.A."/>
            <person name="Jensen O.N."/>
            <person name="Pelaez A.I."/>
            <person name="Sanchez J."/>
            <person name="Ferrer M."/>
        </authorList>
    </citation>
    <scope>NUCLEOTIDE SEQUENCE</scope>
</reference>
<organism evidence="4">
    <name type="scientific">mine drainage metagenome</name>
    <dbReference type="NCBI Taxonomy" id="410659"/>
    <lineage>
        <taxon>unclassified sequences</taxon>
        <taxon>metagenomes</taxon>
        <taxon>ecological metagenomes</taxon>
    </lineage>
</organism>
<dbReference type="InterPro" id="IPR034746">
    <property type="entry name" value="POTRA"/>
</dbReference>
<dbReference type="Gene3D" id="3.10.20.310">
    <property type="entry name" value="membrane protein fhac"/>
    <property type="match status" value="1"/>
</dbReference>
<dbReference type="InterPro" id="IPR010827">
    <property type="entry name" value="BamA/TamA_POTRA"/>
</dbReference>
<feature type="domain" description="POTRA" evidence="3">
    <location>
        <begin position="12"/>
        <end position="79"/>
    </location>
</feature>
<feature type="non-terminal residue" evidence="4">
    <location>
        <position position="114"/>
    </location>
</feature>
<evidence type="ECO:0000256" key="1">
    <source>
        <dbReference type="ARBA" id="ARBA00004370"/>
    </source>
</evidence>
<comment type="caution">
    <text evidence="4">The sequence shown here is derived from an EMBL/GenBank/DDBJ whole genome shotgun (WGS) entry which is preliminary data.</text>
</comment>
<dbReference type="AlphaFoldDB" id="T0XY78"/>
<protein>
    <submittedName>
        <fullName evidence="4">Surface antigen</fullName>
    </submittedName>
</protein>
<evidence type="ECO:0000256" key="2">
    <source>
        <dbReference type="ARBA" id="ARBA00023136"/>
    </source>
</evidence>
<keyword evidence="2" id="KW-0472">Membrane</keyword>
<name>T0XY78_9ZZZZ</name>
<evidence type="ECO:0000313" key="4">
    <source>
        <dbReference type="EMBL" id="EQD27726.1"/>
    </source>
</evidence>
<sequence>MTSVSAKTQTSFKVRQIVFEGLHRISRGTALDYLPISVGERLDPSLIRSAIRALYRTGFFRSVTMLRHNHTLVVRVSERPSIARFSFVGNRAISKKDLRHALDQAASSREEYLT</sequence>
<proteinExistence type="predicted"/>
<evidence type="ECO:0000259" key="3">
    <source>
        <dbReference type="PROSITE" id="PS51779"/>
    </source>
</evidence>
<dbReference type="EMBL" id="AUZX01015940">
    <property type="protein sequence ID" value="EQD27726.1"/>
    <property type="molecule type" value="Genomic_DNA"/>
</dbReference>
<gene>
    <name evidence="4" type="ORF">B1A_21568</name>
</gene>
<dbReference type="GO" id="GO:0019867">
    <property type="term" value="C:outer membrane"/>
    <property type="evidence" value="ECO:0007669"/>
    <property type="project" value="InterPro"/>
</dbReference>
<dbReference type="PROSITE" id="PS51779">
    <property type="entry name" value="POTRA"/>
    <property type="match status" value="1"/>
</dbReference>
<accession>T0XY78</accession>
<dbReference type="Pfam" id="PF07244">
    <property type="entry name" value="POTRA"/>
    <property type="match status" value="1"/>
</dbReference>
<reference evidence="4" key="1">
    <citation type="submission" date="2013-08" db="EMBL/GenBank/DDBJ databases">
        <authorList>
            <person name="Mendez C."/>
            <person name="Richter M."/>
            <person name="Ferrer M."/>
            <person name="Sanchez J."/>
        </authorList>
    </citation>
    <scope>NUCLEOTIDE SEQUENCE</scope>
</reference>
<comment type="subcellular location">
    <subcellularLocation>
        <location evidence="1">Membrane</location>
    </subcellularLocation>
</comment>